<protein>
    <recommendedName>
        <fullName evidence="4">ABC-2 family transporter</fullName>
    </recommendedName>
</protein>
<gene>
    <name evidence="2" type="ORF">DFP94_11154</name>
</gene>
<dbReference type="EMBL" id="QPJW01000011">
    <property type="protein sequence ID" value="RCX16707.1"/>
    <property type="molecule type" value="Genomic_DNA"/>
</dbReference>
<evidence type="ECO:0000313" key="2">
    <source>
        <dbReference type="EMBL" id="RCX16707.1"/>
    </source>
</evidence>
<proteinExistence type="predicted"/>
<name>A0A369B840_9BACL</name>
<evidence type="ECO:0000313" key="3">
    <source>
        <dbReference type="Proteomes" id="UP000253090"/>
    </source>
</evidence>
<dbReference type="Proteomes" id="UP000253090">
    <property type="component" value="Unassembled WGS sequence"/>
</dbReference>
<evidence type="ECO:0008006" key="4">
    <source>
        <dbReference type="Google" id="ProtNLM"/>
    </source>
</evidence>
<organism evidence="2 3">
    <name type="scientific">Fontibacillus phaseoli</name>
    <dbReference type="NCBI Taxonomy" id="1416533"/>
    <lineage>
        <taxon>Bacteria</taxon>
        <taxon>Bacillati</taxon>
        <taxon>Bacillota</taxon>
        <taxon>Bacilli</taxon>
        <taxon>Bacillales</taxon>
        <taxon>Paenibacillaceae</taxon>
        <taxon>Fontibacillus</taxon>
    </lineage>
</organism>
<reference evidence="2 3" key="1">
    <citation type="submission" date="2018-07" db="EMBL/GenBank/DDBJ databases">
        <title>Genomic Encyclopedia of Type Strains, Phase III (KMG-III): the genomes of soil and plant-associated and newly described type strains.</title>
        <authorList>
            <person name="Whitman W."/>
        </authorList>
    </citation>
    <scope>NUCLEOTIDE SEQUENCE [LARGE SCALE GENOMIC DNA]</scope>
    <source>
        <strain evidence="2 3">CECT 8333</strain>
    </source>
</reference>
<accession>A0A369B840</accession>
<keyword evidence="1" id="KW-1133">Transmembrane helix</keyword>
<evidence type="ECO:0000256" key="1">
    <source>
        <dbReference type="SAM" id="Phobius"/>
    </source>
</evidence>
<comment type="caution">
    <text evidence="2">The sequence shown here is derived from an EMBL/GenBank/DDBJ whole genome shotgun (WGS) entry which is preliminary data.</text>
</comment>
<feature type="transmembrane region" description="Helical" evidence="1">
    <location>
        <begin position="18"/>
        <end position="37"/>
    </location>
</feature>
<keyword evidence="1" id="KW-0472">Membrane</keyword>
<feature type="transmembrane region" description="Helical" evidence="1">
    <location>
        <begin position="49"/>
        <end position="69"/>
    </location>
</feature>
<dbReference type="RefSeq" id="WP_245955000.1">
    <property type="nucleotide sequence ID" value="NZ_QPJW01000011.1"/>
</dbReference>
<keyword evidence="1" id="KW-0812">Transmembrane</keyword>
<sequence length="92" mass="10423">MYTIFKTMLLGIVRDAHTLFWTILFPIAMLCGLGLYLDHPGYSERLLSGVLTMNVLFGSTMVTAFNVMAHRNRGVYKLLRTTPSLPPHLLRP</sequence>
<keyword evidence="3" id="KW-1185">Reference proteome</keyword>
<dbReference type="AlphaFoldDB" id="A0A369B840"/>